<dbReference type="EMBL" id="JAIWYP010000011">
    <property type="protein sequence ID" value="KAH3734047.1"/>
    <property type="molecule type" value="Genomic_DNA"/>
</dbReference>
<proteinExistence type="predicted"/>
<comment type="caution">
    <text evidence="1">The sequence shown here is derived from an EMBL/GenBank/DDBJ whole genome shotgun (WGS) entry which is preliminary data.</text>
</comment>
<organism evidence="1 2">
    <name type="scientific">Dreissena polymorpha</name>
    <name type="common">Zebra mussel</name>
    <name type="synonym">Mytilus polymorpha</name>
    <dbReference type="NCBI Taxonomy" id="45954"/>
    <lineage>
        <taxon>Eukaryota</taxon>
        <taxon>Metazoa</taxon>
        <taxon>Spiralia</taxon>
        <taxon>Lophotrochozoa</taxon>
        <taxon>Mollusca</taxon>
        <taxon>Bivalvia</taxon>
        <taxon>Autobranchia</taxon>
        <taxon>Heteroconchia</taxon>
        <taxon>Euheterodonta</taxon>
        <taxon>Imparidentia</taxon>
        <taxon>Neoheterodontei</taxon>
        <taxon>Myida</taxon>
        <taxon>Dreissenoidea</taxon>
        <taxon>Dreissenidae</taxon>
        <taxon>Dreissena</taxon>
    </lineage>
</organism>
<reference evidence="1" key="1">
    <citation type="journal article" date="2019" name="bioRxiv">
        <title>The Genome of the Zebra Mussel, Dreissena polymorpha: A Resource for Invasive Species Research.</title>
        <authorList>
            <person name="McCartney M.A."/>
            <person name="Auch B."/>
            <person name="Kono T."/>
            <person name="Mallez S."/>
            <person name="Zhang Y."/>
            <person name="Obille A."/>
            <person name="Becker A."/>
            <person name="Abrahante J.E."/>
            <person name="Garbe J."/>
            <person name="Badalamenti J.P."/>
            <person name="Herman A."/>
            <person name="Mangelson H."/>
            <person name="Liachko I."/>
            <person name="Sullivan S."/>
            <person name="Sone E.D."/>
            <person name="Koren S."/>
            <person name="Silverstein K.A.T."/>
            <person name="Beckman K.B."/>
            <person name="Gohl D.M."/>
        </authorList>
    </citation>
    <scope>NUCLEOTIDE SEQUENCE</scope>
    <source>
        <strain evidence="1">Duluth1</strain>
        <tissue evidence="1">Whole animal</tissue>
    </source>
</reference>
<dbReference type="AlphaFoldDB" id="A0A9D4HV30"/>
<evidence type="ECO:0000313" key="2">
    <source>
        <dbReference type="Proteomes" id="UP000828390"/>
    </source>
</evidence>
<protein>
    <submittedName>
        <fullName evidence="1">Uncharacterized protein</fullName>
    </submittedName>
</protein>
<accession>A0A9D4HV30</accession>
<dbReference type="Proteomes" id="UP000828390">
    <property type="component" value="Unassembled WGS sequence"/>
</dbReference>
<name>A0A9D4HV30_DREPO</name>
<keyword evidence="2" id="KW-1185">Reference proteome</keyword>
<reference evidence="1" key="2">
    <citation type="submission" date="2020-11" db="EMBL/GenBank/DDBJ databases">
        <authorList>
            <person name="McCartney M.A."/>
            <person name="Auch B."/>
            <person name="Kono T."/>
            <person name="Mallez S."/>
            <person name="Becker A."/>
            <person name="Gohl D.M."/>
            <person name="Silverstein K.A.T."/>
            <person name="Koren S."/>
            <person name="Bechman K.B."/>
            <person name="Herman A."/>
            <person name="Abrahante J.E."/>
            <person name="Garbe J."/>
        </authorList>
    </citation>
    <scope>NUCLEOTIDE SEQUENCE</scope>
    <source>
        <strain evidence="1">Duluth1</strain>
        <tissue evidence="1">Whole animal</tissue>
    </source>
</reference>
<sequence>MEEWIEEYWINLDKKTGSSKKAYITLKILTMINQPKASVIAEADGNFLSESASVLNRLSE</sequence>
<evidence type="ECO:0000313" key="1">
    <source>
        <dbReference type="EMBL" id="KAH3734047.1"/>
    </source>
</evidence>
<gene>
    <name evidence="1" type="ORF">DPMN_040486</name>
</gene>